<geneLocation type="plasmid" evidence="1 2">
    <name>p05</name>
</geneLocation>
<protein>
    <submittedName>
        <fullName evidence="1">Uncharacterized protein</fullName>
    </submittedName>
</protein>
<dbReference type="KEGG" id="bti:BTG_33548"/>
<dbReference type="AlphaFoldDB" id="A0A9W3P1C9"/>
<keyword evidence="1" id="KW-0614">Plasmid</keyword>
<dbReference type="EMBL" id="CP003757">
    <property type="protein sequence ID" value="AFQ20039.1"/>
    <property type="molecule type" value="Genomic_DNA"/>
</dbReference>
<evidence type="ECO:0000313" key="1">
    <source>
        <dbReference type="EMBL" id="AFQ20039.1"/>
    </source>
</evidence>
<organism evidence="1 2">
    <name type="scientific">Bacillus thuringiensis HD-771</name>
    <dbReference type="NCBI Taxonomy" id="1218175"/>
    <lineage>
        <taxon>Bacteria</taxon>
        <taxon>Bacillati</taxon>
        <taxon>Bacillota</taxon>
        <taxon>Bacilli</taxon>
        <taxon>Bacillales</taxon>
        <taxon>Bacillaceae</taxon>
        <taxon>Bacillus</taxon>
        <taxon>Bacillus cereus group</taxon>
    </lineage>
</organism>
<proteinExistence type="predicted"/>
<reference evidence="1 2" key="1">
    <citation type="submission" date="2012-08" db="EMBL/GenBank/DDBJ databases">
        <authorList>
            <person name="Doggett N."/>
            <person name="Teshima H."/>
            <person name="Bruce D."/>
            <person name="Detter J.C."/>
            <person name="Johnson S.L."/>
            <person name="Han C."/>
        </authorList>
    </citation>
    <scope>NUCLEOTIDE SEQUENCE [LARGE SCALE GENOMIC DNA]</scope>
    <source>
        <strain evidence="1 2">HD-771</strain>
        <plasmid evidence="1 2">p05</plasmid>
    </source>
</reference>
<evidence type="ECO:0000313" key="2">
    <source>
        <dbReference type="Proteomes" id="UP000005259"/>
    </source>
</evidence>
<name>A0A9W3P1C9_BACTU</name>
<dbReference type="Proteomes" id="UP000005259">
    <property type="component" value="Plasmid p05"/>
</dbReference>
<sequence length="157" mass="18057">MLFGDVQAPSKPYCDICGAAIDNIDIHEVHIEEKMITACSICYGDPTVRRIETRTLFDLIKAVGKRYGYRKCIREVQQKIEEEKFSIEIDMLEKIEGQLLRQPTGKKIEFSDEELLYIFNKLRLNIAGHNNMAFAVAQISELSIEVVIRKGDDYVRV</sequence>
<accession>A0A9W3P1C9</accession>
<dbReference type="RefSeq" id="WP_000896071.1">
    <property type="nucleotide sequence ID" value="NC_018502.1"/>
</dbReference>
<gene>
    <name evidence="1" type="ORF">BTG_33548</name>
</gene>